<comment type="cofactor">
    <cofactor evidence="1 6">
        <name>Zn(2+)</name>
        <dbReference type="ChEBI" id="CHEBI:29105"/>
    </cofactor>
</comment>
<dbReference type="EMBL" id="CASHTH010000556">
    <property type="protein sequence ID" value="CAI8004271.1"/>
    <property type="molecule type" value="Genomic_DNA"/>
</dbReference>
<evidence type="ECO:0000259" key="7">
    <source>
        <dbReference type="SMART" id="SM00829"/>
    </source>
</evidence>
<dbReference type="PROSITE" id="PS00059">
    <property type="entry name" value="ADH_ZINC"/>
    <property type="match status" value="1"/>
</dbReference>
<dbReference type="InterPro" id="IPR011032">
    <property type="entry name" value="GroES-like_sf"/>
</dbReference>
<dbReference type="InterPro" id="IPR020843">
    <property type="entry name" value="ER"/>
</dbReference>
<evidence type="ECO:0000256" key="6">
    <source>
        <dbReference type="RuleBase" id="RU361277"/>
    </source>
</evidence>
<evidence type="ECO:0000256" key="2">
    <source>
        <dbReference type="ARBA" id="ARBA00008072"/>
    </source>
</evidence>
<comment type="similarity">
    <text evidence="2 6">Belongs to the zinc-containing alcohol dehydrogenase family.</text>
</comment>
<dbReference type="SMART" id="SM00829">
    <property type="entry name" value="PKS_ER"/>
    <property type="match status" value="1"/>
</dbReference>
<dbReference type="GO" id="GO:0004022">
    <property type="term" value="F:alcohol dehydrogenase (NAD+) activity"/>
    <property type="evidence" value="ECO:0007669"/>
    <property type="project" value="TreeGrafter"/>
</dbReference>
<comment type="caution">
    <text evidence="8">The sequence shown here is derived from an EMBL/GenBank/DDBJ whole genome shotgun (WGS) entry which is preliminary data.</text>
</comment>
<dbReference type="GO" id="GO:0008270">
    <property type="term" value="F:zinc ion binding"/>
    <property type="evidence" value="ECO:0007669"/>
    <property type="project" value="InterPro"/>
</dbReference>
<dbReference type="SUPFAM" id="SSF51735">
    <property type="entry name" value="NAD(P)-binding Rossmann-fold domains"/>
    <property type="match status" value="1"/>
</dbReference>
<proteinExistence type="inferred from homology"/>
<dbReference type="InterPro" id="IPR013154">
    <property type="entry name" value="ADH-like_N"/>
</dbReference>
<accession>A0AA35W278</accession>
<dbReference type="AlphaFoldDB" id="A0AA35W278"/>
<evidence type="ECO:0000313" key="8">
    <source>
        <dbReference type="EMBL" id="CAI8004271.1"/>
    </source>
</evidence>
<evidence type="ECO:0000256" key="5">
    <source>
        <dbReference type="ARBA" id="ARBA00023002"/>
    </source>
</evidence>
<dbReference type="Pfam" id="PF00107">
    <property type="entry name" value="ADH_zinc_N"/>
    <property type="match status" value="1"/>
</dbReference>
<dbReference type="InterPro" id="IPR013149">
    <property type="entry name" value="ADH-like_C"/>
</dbReference>
<organism evidence="8 9">
    <name type="scientific">Geodia barretti</name>
    <name type="common">Barrett's horny sponge</name>
    <dbReference type="NCBI Taxonomy" id="519541"/>
    <lineage>
        <taxon>Eukaryota</taxon>
        <taxon>Metazoa</taxon>
        <taxon>Porifera</taxon>
        <taxon>Demospongiae</taxon>
        <taxon>Heteroscleromorpha</taxon>
        <taxon>Tetractinellida</taxon>
        <taxon>Astrophorina</taxon>
        <taxon>Geodiidae</taxon>
        <taxon>Geodia</taxon>
    </lineage>
</organism>
<keyword evidence="5" id="KW-0560">Oxidoreductase</keyword>
<evidence type="ECO:0000256" key="4">
    <source>
        <dbReference type="ARBA" id="ARBA00022833"/>
    </source>
</evidence>
<dbReference type="GO" id="GO:0005737">
    <property type="term" value="C:cytoplasm"/>
    <property type="evidence" value="ECO:0007669"/>
    <property type="project" value="TreeGrafter"/>
</dbReference>
<dbReference type="SUPFAM" id="SSF50129">
    <property type="entry name" value="GroES-like"/>
    <property type="match status" value="1"/>
</dbReference>
<gene>
    <name evidence="8" type="ORF">GBAR_LOCUS3865</name>
</gene>
<dbReference type="InterPro" id="IPR002328">
    <property type="entry name" value="ADH_Zn_CS"/>
</dbReference>
<feature type="domain" description="Enoyl reductase (ER)" evidence="7">
    <location>
        <begin position="10"/>
        <end position="344"/>
    </location>
</feature>
<evidence type="ECO:0000256" key="1">
    <source>
        <dbReference type="ARBA" id="ARBA00001947"/>
    </source>
</evidence>
<keyword evidence="3 6" id="KW-0479">Metal-binding</keyword>
<protein>
    <submittedName>
        <fullName evidence="8">Acryloyl-coenzyme A reductase</fullName>
    </submittedName>
</protein>
<evidence type="ECO:0000313" key="9">
    <source>
        <dbReference type="Proteomes" id="UP001174909"/>
    </source>
</evidence>
<evidence type="ECO:0000256" key="3">
    <source>
        <dbReference type="ARBA" id="ARBA00022723"/>
    </source>
</evidence>
<dbReference type="Proteomes" id="UP001174909">
    <property type="component" value="Unassembled WGS sequence"/>
</dbReference>
<keyword evidence="4 6" id="KW-0862">Zinc</keyword>
<keyword evidence="9" id="KW-1185">Reference proteome</keyword>
<dbReference type="InterPro" id="IPR036291">
    <property type="entry name" value="NAD(P)-bd_dom_sf"/>
</dbReference>
<dbReference type="Gene3D" id="3.90.180.10">
    <property type="entry name" value="Medium-chain alcohol dehydrogenases, catalytic domain"/>
    <property type="match status" value="1"/>
</dbReference>
<sequence length="349" mass="35815">MRALMLEDPGTPPQLMVVDLPVPQPGPGEALVRVAACGFCHHDLQVMNGTLRRGVAPGVVLGHEISGVVEEVGEGVDLVSPGDRVVSLLTNACGQCDRCRSGREHRCRDGEGIGHWRNGGFAEYVALSQHSLVPLPVAVDLPTASLLACPAGVALQALNAVNVSAGETVVVTGAGGGLGVHAVQLAAALGARTLAVTSTSGKATVLYRYGADDVIEMNAPDSGLEFSGVVMAVTGDLGADVVIDTVGTPTLRSSVRCLGQYGRLAVLGEVGGEGSLRGIIPEIIFRDARITGVSGVSRQTLEQVIALAADGSLTPVLQRLMVLEEAAHAAELLSERTILGRVALVPQAG</sequence>
<dbReference type="Pfam" id="PF08240">
    <property type="entry name" value="ADH_N"/>
    <property type="match status" value="1"/>
</dbReference>
<reference evidence="8" key="1">
    <citation type="submission" date="2023-03" db="EMBL/GenBank/DDBJ databases">
        <authorList>
            <person name="Steffen K."/>
            <person name="Cardenas P."/>
        </authorList>
    </citation>
    <scope>NUCLEOTIDE SEQUENCE</scope>
</reference>
<name>A0AA35W278_GEOBA</name>
<dbReference type="PANTHER" id="PTHR42940">
    <property type="entry name" value="ALCOHOL DEHYDROGENASE 1-RELATED"/>
    <property type="match status" value="1"/>
</dbReference>
<dbReference type="PANTHER" id="PTHR42940:SF8">
    <property type="entry name" value="VACUOLAR PROTEIN SORTING-ASSOCIATED PROTEIN 11"/>
    <property type="match status" value="1"/>
</dbReference>